<organism evidence="1 2">
    <name type="scientific">Allomyces macrogynus (strain ATCC 38327)</name>
    <name type="common">Allomyces javanicus var. macrogynus</name>
    <dbReference type="NCBI Taxonomy" id="578462"/>
    <lineage>
        <taxon>Eukaryota</taxon>
        <taxon>Fungi</taxon>
        <taxon>Fungi incertae sedis</taxon>
        <taxon>Blastocladiomycota</taxon>
        <taxon>Blastocladiomycetes</taxon>
        <taxon>Blastocladiales</taxon>
        <taxon>Blastocladiaceae</taxon>
        <taxon>Allomyces</taxon>
    </lineage>
</organism>
<name>A0A0L0T799_ALLM3</name>
<evidence type="ECO:0000313" key="2">
    <source>
        <dbReference type="Proteomes" id="UP000054350"/>
    </source>
</evidence>
<evidence type="ECO:0000313" key="1">
    <source>
        <dbReference type="EMBL" id="KNE70683.1"/>
    </source>
</evidence>
<sequence length="348" mass="38647">MSTVLDLIPPTVVTRARRTKLMAGYVVPKASLLSLPREILAAVCGYVLLLDLSSELAVARAARATYMPAIDAAIRHAHTDRPDPAQKRAIIAHATSLYTGHTKRPKSFELAFLLPLHAIHSNKDRAWLVLDAPTVEPAGGLTTVPWTSLLPIDRHVMHHFAIEGDVPCSVDTVLSPQGAVREPGRVRFDTQHEPVGQKCSRWHYGRSSSTWTGDIYLVKLLELLVNLRAFTLYARSPGKNATKKAIFAAIPRSVAQLTLRLPVSVTPCQVVLVVPDPDLTEVSTMTAEIYPNGKMRVANYQICKRSFNWSLTQTSKLWARLYGRDLMDGARCGHLVWWDDLVMQKTMC</sequence>
<reference evidence="2" key="2">
    <citation type="submission" date="2009-11" db="EMBL/GenBank/DDBJ databases">
        <title>The Genome Sequence of Allomyces macrogynus strain ATCC 38327.</title>
        <authorList>
            <consortium name="The Broad Institute Genome Sequencing Platform"/>
            <person name="Russ C."/>
            <person name="Cuomo C."/>
            <person name="Shea T."/>
            <person name="Young S.K."/>
            <person name="Zeng Q."/>
            <person name="Koehrsen M."/>
            <person name="Haas B."/>
            <person name="Borodovsky M."/>
            <person name="Guigo R."/>
            <person name="Alvarado L."/>
            <person name="Berlin A."/>
            <person name="Borenstein D."/>
            <person name="Chen Z."/>
            <person name="Engels R."/>
            <person name="Freedman E."/>
            <person name="Gellesch M."/>
            <person name="Goldberg J."/>
            <person name="Griggs A."/>
            <person name="Gujja S."/>
            <person name="Heiman D."/>
            <person name="Hepburn T."/>
            <person name="Howarth C."/>
            <person name="Jen D."/>
            <person name="Larson L."/>
            <person name="Lewis B."/>
            <person name="Mehta T."/>
            <person name="Park D."/>
            <person name="Pearson M."/>
            <person name="Roberts A."/>
            <person name="Saif S."/>
            <person name="Shenoy N."/>
            <person name="Sisk P."/>
            <person name="Stolte C."/>
            <person name="Sykes S."/>
            <person name="Walk T."/>
            <person name="White J."/>
            <person name="Yandava C."/>
            <person name="Burger G."/>
            <person name="Gray M.W."/>
            <person name="Holland P.W.H."/>
            <person name="King N."/>
            <person name="Lang F.B.F."/>
            <person name="Roger A.J."/>
            <person name="Ruiz-Trillo I."/>
            <person name="Lander E."/>
            <person name="Nusbaum C."/>
        </authorList>
    </citation>
    <scope>NUCLEOTIDE SEQUENCE [LARGE SCALE GENOMIC DNA]</scope>
    <source>
        <strain evidence="2">ATCC 38327</strain>
    </source>
</reference>
<dbReference type="VEuPathDB" id="FungiDB:AMAG_15439"/>
<dbReference type="AlphaFoldDB" id="A0A0L0T799"/>
<dbReference type="EMBL" id="GG745367">
    <property type="protein sequence ID" value="KNE70683.1"/>
    <property type="molecule type" value="Genomic_DNA"/>
</dbReference>
<keyword evidence="2" id="KW-1185">Reference proteome</keyword>
<dbReference type="OrthoDB" id="10573710at2759"/>
<protein>
    <submittedName>
        <fullName evidence="1">Uncharacterized protein</fullName>
    </submittedName>
</protein>
<proteinExistence type="predicted"/>
<gene>
    <name evidence="1" type="ORF">AMAG_15439</name>
</gene>
<dbReference type="Proteomes" id="UP000054350">
    <property type="component" value="Unassembled WGS sequence"/>
</dbReference>
<reference evidence="1 2" key="1">
    <citation type="submission" date="2009-11" db="EMBL/GenBank/DDBJ databases">
        <title>Annotation of Allomyces macrogynus ATCC 38327.</title>
        <authorList>
            <consortium name="The Broad Institute Genome Sequencing Platform"/>
            <person name="Russ C."/>
            <person name="Cuomo C."/>
            <person name="Burger G."/>
            <person name="Gray M.W."/>
            <person name="Holland P.W.H."/>
            <person name="King N."/>
            <person name="Lang F.B.F."/>
            <person name="Roger A.J."/>
            <person name="Ruiz-Trillo I."/>
            <person name="Young S.K."/>
            <person name="Zeng Q."/>
            <person name="Gargeya S."/>
            <person name="Fitzgerald M."/>
            <person name="Haas B."/>
            <person name="Abouelleil A."/>
            <person name="Alvarado L."/>
            <person name="Arachchi H.M."/>
            <person name="Berlin A."/>
            <person name="Chapman S.B."/>
            <person name="Gearin G."/>
            <person name="Goldberg J."/>
            <person name="Griggs A."/>
            <person name="Gujja S."/>
            <person name="Hansen M."/>
            <person name="Heiman D."/>
            <person name="Howarth C."/>
            <person name="Larimer J."/>
            <person name="Lui A."/>
            <person name="MacDonald P.J.P."/>
            <person name="McCowen C."/>
            <person name="Montmayeur A."/>
            <person name="Murphy C."/>
            <person name="Neiman D."/>
            <person name="Pearson M."/>
            <person name="Priest M."/>
            <person name="Roberts A."/>
            <person name="Saif S."/>
            <person name="Shea T."/>
            <person name="Sisk P."/>
            <person name="Stolte C."/>
            <person name="Sykes S."/>
            <person name="Wortman J."/>
            <person name="Nusbaum C."/>
            <person name="Birren B."/>
        </authorList>
    </citation>
    <scope>NUCLEOTIDE SEQUENCE [LARGE SCALE GENOMIC DNA]</scope>
    <source>
        <strain evidence="1 2">ATCC 38327</strain>
    </source>
</reference>
<accession>A0A0L0T799</accession>